<gene>
    <name evidence="1" type="ORF">SCULI_v1c08270</name>
</gene>
<proteinExistence type="predicted"/>
<keyword evidence="2" id="KW-1185">Reference proteome</keyword>
<organism evidence="1 2">
    <name type="scientific">Spiroplasma culicicola AES-1</name>
    <dbReference type="NCBI Taxonomy" id="1276246"/>
    <lineage>
        <taxon>Bacteria</taxon>
        <taxon>Bacillati</taxon>
        <taxon>Mycoplasmatota</taxon>
        <taxon>Mollicutes</taxon>
        <taxon>Entomoplasmatales</taxon>
        <taxon>Spiroplasmataceae</taxon>
        <taxon>Spiroplasma</taxon>
    </lineage>
</organism>
<name>W6A853_9MOLU</name>
<reference evidence="1 2" key="1">
    <citation type="journal article" date="2014" name="Genome Biol. Evol.">
        <title>Molecular evolution of the substrate utilization strategies and putative virulence factors in mosquito-associated Spiroplasma species.</title>
        <authorList>
            <person name="Chang T.H."/>
            <person name="Lo W.S."/>
            <person name="Ku C."/>
            <person name="Chen L.L."/>
            <person name="Kuo C.H."/>
        </authorList>
    </citation>
    <scope>NUCLEOTIDE SEQUENCE [LARGE SCALE GENOMIC DNA]</scope>
    <source>
        <strain evidence="1">AES-1</strain>
    </source>
</reference>
<dbReference type="Proteomes" id="UP000019267">
    <property type="component" value="Chromosome"/>
</dbReference>
<evidence type="ECO:0000313" key="1">
    <source>
        <dbReference type="EMBL" id="AHI53167.1"/>
    </source>
</evidence>
<evidence type="ECO:0000313" key="2">
    <source>
        <dbReference type="Proteomes" id="UP000019267"/>
    </source>
</evidence>
<sequence>MKKMLKIMFALSLNVVPSSIIQSYTRVDDNKFKKFLQENNIDLYFKFDLSFKNNVSGFIYKNIENILKVNLEDYDWDPSVLDHLDIDILKYEDYKLTLNFKDKEGISFLHEQINKEFDLFLYNYDNFSTLQKELDKHDFNLKDLDFTFKDTFNQLCSEYIYFNGEHDFYDYLDFEYISDESDTLVSNFLGSNQIYVKIKDTK</sequence>
<dbReference type="RefSeq" id="WP_025363394.1">
    <property type="nucleotide sequence ID" value="NZ_CP006681.1"/>
</dbReference>
<dbReference type="OrthoDB" id="389042at2"/>
<accession>W6A853</accession>
<protein>
    <submittedName>
        <fullName evidence="1">Uncharacterized protein</fullName>
    </submittedName>
</protein>
<dbReference type="STRING" id="1276246.SCULI_v1c08270"/>
<dbReference type="EMBL" id="CP006681">
    <property type="protein sequence ID" value="AHI53167.1"/>
    <property type="molecule type" value="Genomic_DNA"/>
</dbReference>
<dbReference type="AlphaFoldDB" id="W6A853"/>
<dbReference type="KEGG" id="scq:SCULI_v1c08270"/>
<dbReference type="HOGENOM" id="CLU_1353913_0_0_14"/>
<dbReference type="PATRIC" id="fig|1276246.3.peg.823"/>